<gene>
    <name evidence="1 4" type="primary">thiL</name>
    <name evidence="4" type="ORF">NDEV_1733</name>
</gene>
<dbReference type="GO" id="GO:0005524">
    <property type="term" value="F:ATP binding"/>
    <property type="evidence" value="ECO:0007669"/>
    <property type="project" value="UniProtKB-UniRule"/>
</dbReference>
<feature type="binding site" evidence="1">
    <location>
        <position position="43"/>
    </location>
    <ligand>
        <name>Mg(2+)</name>
        <dbReference type="ChEBI" id="CHEBI:18420"/>
        <label>1</label>
    </ligand>
</feature>
<dbReference type="Proteomes" id="UP000196239">
    <property type="component" value="Chromosome 1"/>
</dbReference>
<dbReference type="EMBL" id="LN890280">
    <property type="protein sequence ID" value="CUR52495.1"/>
    <property type="molecule type" value="Genomic_DNA"/>
</dbReference>
<feature type="binding site" evidence="1">
    <location>
        <position position="71"/>
    </location>
    <ligand>
        <name>Mg(2+)</name>
        <dbReference type="ChEBI" id="CHEBI:18420"/>
        <label>2</label>
    </ligand>
</feature>
<dbReference type="EC" id="2.7.4.16" evidence="1"/>
<feature type="binding site" evidence="1">
    <location>
        <position position="71"/>
    </location>
    <ligand>
        <name>Mg(2+)</name>
        <dbReference type="ChEBI" id="CHEBI:18420"/>
        <label>4</label>
    </ligand>
</feature>
<comment type="catalytic activity">
    <reaction evidence="1">
        <text>thiamine phosphate + ATP = thiamine diphosphate + ADP</text>
        <dbReference type="Rhea" id="RHEA:15913"/>
        <dbReference type="ChEBI" id="CHEBI:30616"/>
        <dbReference type="ChEBI" id="CHEBI:37575"/>
        <dbReference type="ChEBI" id="CHEBI:58937"/>
        <dbReference type="ChEBI" id="CHEBI:456216"/>
        <dbReference type="EC" id="2.7.4.16"/>
    </reaction>
</comment>
<dbReference type="InterPro" id="IPR016188">
    <property type="entry name" value="PurM-like_N"/>
</dbReference>
<dbReference type="Gene3D" id="3.30.1330.10">
    <property type="entry name" value="PurM-like, N-terminal domain"/>
    <property type="match status" value="1"/>
</dbReference>
<dbReference type="PANTHER" id="PTHR30270">
    <property type="entry name" value="THIAMINE-MONOPHOSPHATE KINASE"/>
    <property type="match status" value="1"/>
</dbReference>
<feature type="binding site" evidence="1">
    <location>
        <position position="210"/>
    </location>
    <ligand>
        <name>ATP</name>
        <dbReference type="ChEBI" id="CHEBI:30616"/>
    </ligand>
</feature>
<dbReference type="InterPro" id="IPR006283">
    <property type="entry name" value="ThiL-like"/>
</dbReference>
<feature type="domain" description="PurM-like C-terminal" evidence="3">
    <location>
        <begin position="148"/>
        <end position="300"/>
    </location>
</feature>
<keyword evidence="1" id="KW-0067">ATP-binding</keyword>
<dbReference type="GO" id="GO:0009030">
    <property type="term" value="F:thiamine-phosphate kinase activity"/>
    <property type="evidence" value="ECO:0007669"/>
    <property type="project" value="UniProtKB-UniRule"/>
</dbReference>
<name>A0A128A561_9ARCH</name>
<feature type="binding site" evidence="1">
    <location>
        <position position="211"/>
    </location>
    <ligand>
        <name>Mg(2+)</name>
        <dbReference type="ChEBI" id="CHEBI:18420"/>
        <label>5</label>
    </ligand>
</feature>
<keyword evidence="5" id="KW-1185">Reference proteome</keyword>
<keyword evidence="1" id="KW-0547">Nucleotide-binding</keyword>
<evidence type="ECO:0000256" key="1">
    <source>
        <dbReference type="HAMAP-Rule" id="MF_02128"/>
    </source>
</evidence>
<dbReference type="InterPro" id="IPR036921">
    <property type="entry name" value="PurM-like_N_sf"/>
</dbReference>
<protein>
    <recommendedName>
        <fullName evidence="1">Thiamine-monophosphate kinase</fullName>
        <shortName evidence="1">TMP kinase</shortName>
        <shortName evidence="1">Thiamine-phosphate kinase</shortName>
        <ecNumber evidence="1">2.7.4.16</ecNumber>
    </recommendedName>
</protein>
<dbReference type="InterPro" id="IPR010918">
    <property type="entry name" value="PurM-like_C_dom"/>
</dbReference>
<reference evidence="5" key="1">
    <citation type="submission" date="2015-10" db="EMBL/GenBank/DDBJ databases">
        <authorList>
            <person name="Lehtovirta-Morley L.E."/>
            <person name="Vieille C."/>
        </authorList>
    </citation>
    <scope>NUCLEOTIDE SEQUENCE [LARGE SCALE GENOMIC DNA]</scope>
</reference>
<comment type="miscellaneous">
    <text evidence="1">Reaction mechanism of ThiL seems to utilize a direct, inline transfer of the gamma-phosphate of ATP to TMP rather than a phosphorylated enzyme intermediate.</text>
</comment>
<evidence type="ECO:0000259" key="2">
    <source>
        <dbReference type="Pfam" id="PF00586"/>
    </source>
</evidence>
<dbReference type="UniPathway" id="UPA00060">
    <property type="reaction ID" value="UER00142"/>
</dbReference>
<comment type="caution">
    <text evidence="1">Lacks conserved residue(s) required for the propagation of feature annotation.</text>
</comment>
<dbReference type="PIRSF" id="PIRSF005303">
    <property type="entry name" value="Thiam_monoph_kin"/>
    <property type="match status" value="1"/>
</dbReference>
<dbReference type="NCBIfam" id="TIGR01379">
    <property type="entry name" value="thiL"/>
    <property type="match status" value="1"/>
</dbReference>
<dbReference type="InterPro" id="IPR036676">
    <property type="entry name" value="PurM-like_C_sf"/>
</dbReference>
<dbReference type="GO" id="GO:0009228">
    <property type="term" value="P:thiamine biosynthetic process"/>
    <property type="evidence" value="ECO:0007669"/>
    <property type="project" value="UniProtKB-KW"/>
</dbReference>
<keyword evidence="1" id="KW-0784">Thiamine biosynthesis</keyword>
<dbReference type="PANTHER" id="PTHR30270:SF0">
    <property type="entry name" value="THIAMINE-MONOPHOSPHATE KINASE"/>
    <property type="match status" value="1"/>
</dbReference>
<keyword evidence="1" id="KW-0460">Magnesium</keyword>
<dbReference type="KEGG" id="ndv:NDEV_1733"/>
<dbReference type="HAMAP" id="MF_02128">
    <property type="entry name" value="TMP_kinase"/>
    <property type="match status" value="1"/>
</dbReference>
<dbReference type="Pfam" id="PF02769">
    <property type="entry name" value="AIRS_C"/>
    <property type="match status" value="1"/>
</dbReference>
<dbReference type="SUPFAM" id="SSF55326">
    <property type="entry name" value="PurM N-terminal domain-like"/>
    <property type="match status" value="1"/>
</dbReference>
<feature type="binding site" evidence="1">
    <location>
        <position position="119"/>
    </location>
    <ligand>
        <name>Mg(2+)</name>
        <dbReference type="ChEBI" id="CHEBI:18420"/>
        <label>1</label>
    </ligand>
</feature>
<dbReference type="GO" id="GO:0009229">
    <property type="term" value="P:thiamine diphosphate biosynthetic process"/>
    <property type="evidence" value="ECO:0007669"/>
    <property type="project" value="UniProtKB-UniRule"/>
</dbReference>
<feature type="binding site" evidence="1">
    <location>
        <position position="208"/>
    </location>
    <ligand>
        <name>Mg(2+)</name>
        <dbReference type="ChEBI" id="CHEBI:18420"/>
        <label>3</label>
    </ligand>
</feature>
<dbReference type="AlphaFoldDB" id="A0A128A561"/>
<keyword evidence="1 4" id="KW-0808">Transferase</keyword>
<feature type="binding site" evidence="1">
    <location>
        <position position="50"/>
    </location>
    <ligand>
        <name>substrate</name>
    </ligand>
</feature>
<organism evidence="4 5">
    <name type="scientific">Nitrosotalea devaniterrae</name>
    <dbReference type="NCBI Taxonomy" id="1078905"/>
    <lineage>
        <taxon>Archaea</taxon>
        <taxon>Nitrososphaerota</taxon>
        <taxon>Nitrososphaeria</taxon>
        <taxon>Nitrosotaleales</taxon>
        <taxon>Nitrosotaleaceae</taxon>
        <taxon>Nitrosotalea</taxon>
    </lineage>
</organism>
<evidence type="ECO:0000313" key="4">
    <source>
        <dbReference type="EMBL" id="CUR52495.1"/>
    </source>
</evidence>
<feature type="binding site" evidence="1">
    <location>
        <begin position="118"/>
        <end position="119"/>
    </location>
    <ligand>
        <name>ATP</name>
        <dbReference type="ChEBI" id="CHEBI:30616"/>
    </ligand>
</feature>
<accession>A0A128A561</accession>
<dbReference type="Pfam" id="PF00586">
    <property type="entry name" value="AIRS"/>
    <property type="match status" value="1"/>
</dbReference>
<proteinExistence type="inferred from homology"/>
<comment type="similarity">
    <text evidence="1">Belongs to the thiamine-monophosphate kinase family.</text>
</comment>
<feature type="binding site" evidence="1">
    <location>
        <position position="43"/>
    </location>
    <ligand>
        <name>Mg(2+)</name>
        <dbReference type="ChEBI" id="CHEBI:18420"/>
        <label>2</label>
    </ligand>
</feature>
<comment type="pathway">
    <text evidence="1">Cofactor biosynthesis; thiamine diphosphate biosynthesis; thiamine diphosphate from thiamine phosphate: step 1/1.</text>
</comment>
<feature type="binding site" evidence="1">
    <location>
        <position position="27"/>
    </location>
    <ligand>
        <name>Mg(2+)</name>
        <dbReference type="ChEBI" id="CHEBI:18420"/>
        <label>3</label>
    </ligand>
</feature>
<sequence length="319" mass="35517">MKNPNEIEIIKTFQSQFGKKSKFQADDIEVLKIGNVKFIVKSDMLVQSTDMPIGMRLDEVARKSMVSCVSDFSCKGVKPIFATIALAIPRNFTQKMINALAIGFRRSSKEFGVDIIGGDTNEGKELVIEVSMFGTINRKIPSRGGARTGDIIITSGPFGYSSAGLKIILDGYKTNPQATKRFRRAIFRPNPRLDFGLKAAKYFSSSMDSSDGLAITLNDMSHQSRKKFVITNMPTGNDVIKFVRQNKMSLENIVFCGGEEYEIVSTVHQEDLQKIRNLAKKMKIPLAEIGYVTNGKNVVLVNRDGSKVIKRCGWTHLRS</sequence>
<feature type="binding site" evidence="1">
    <location>
        <position position="71"/>
    </location>
    <ligand>
        <name>Mg(2+)</name>
        <dbReference type="ChEBI" id="CHEBI:18420"/>
        <label>3</label>
    </ligand>
</feature>
<feature type="binding site" evidence="1">
    <location>
        <position position="259"/>
    </location>
    <ligand>
        <name>substrate</name>
    </ligand>
</feature>
<dbReference type="SUPFAM" id="SSF56042">
    <property type="entry name" value="PurM C-terminal domain-like"/>
    <property type="match status" value="1"/>
</dbReference>
<evidence type="ECO:0000259" key="3">
    <source>
        <dbReference type="Pfam" id="PF02769"/>
    </source>
</evidence>
<keyword evidence="1" id="KW-0479">Metal-binding</keyword>
<feature type="domain" description="PurM-like N-terminal" evidence="2">
    <location>
        <begin position="26"/>
        <end position="136"/>
    </location>
</feature>
<feature type="binding site" evidence="1">
    <location>
        <position position="143"/>
    </location>
    <ligand>
        <name>ATP</name>
        <dbReference type="ChEBI" id="CHEBI:30616"/>
    </ligand>
</feature>
<feature type="binding site" evidence="1">
    <location>
        <position position="27"/>
    </location>
    <ligand>
        <name>Mg(2+)</name>
        <dbReference type="ChEBI" id="CHEBI:18420"/>
        <label>4</label>
    </ligand>
</feature>
<comment type="function">
    <text evidence="1">Catalyzes the ATP-dependent phosphorylation of thiamine-monophosphate (TMP) to form thiamine-pyrophosphate (TPP), the active form of vitamin B1.</text>
</comment>
<feature type="binding site" evidence="1">
    <location>
        <position position="314"/>
    </location>
    <ligand>
        <name>substrate</name>
    </ligand>
</feature>
<dbReference type="CDD" id="cd02194">
    <property type="entry name" value="ThiL"/>
    <property type="match status" value="1"/>
</dbReference>
<dbReference type="GO" id="GO:0000287">
    <property type="term" value="F:magnesium ion binding"/>
    <property type="evidence" value="ECO:0007669"/>
    <property type="project" value="UniProtKB-UniRule"/>
</dbReference>
<keyword evidence="1 4" id="KW-0418">Kinase</keyword>
<evidence type="ECO:0000313" key="5">
    <source>
        <dbReference type="Proteomes" id="UP000196239"/>
    </source>
</evidence>
<feature type="binding site" evidence="1">
    <location>
        <position position="42"/>
    </location>
    <ligand>
        <name>Mg(2+)</name>
        <dbReference type="ChEBI" id="CHEBI:18420"/>
        <label>1</label>
    </ligand>
</feature>
<dbReference type="Gene3D" id="3.90.650.10">
    <property type="entry name" value="PurM-like C-terminal domain"/>
    <property type="match status" value="1"/>
</dbReference>